<sequence>MKNILKITFFAILLISISSCTNDKDPVATANGLNLKSLTPSGPFILSPIGGDNDVTTIAWDAVDNGVPTSPSVYEIQIAKAGTNFAKPIIASPSSTDITYIWKEGYLNSLLLENGFLPDVAADLDVRVKSTLGIEFNTFVQYSNVIAIKVTPFSQATFAFTKVGADPALAPTTLSSGLFTTDTEGYSWLEPGDYRFYTSVQNKFQASNPFYGNGGSGTLVLNGPAINVTTAGYYLIKADIGVTPTAYSLTPISALGIIGDAKIFGSLNSLPSMTYDRADNKWKITIVLRGARGFKFRANNSDVINLGLGNAGAGSPNYAGTLMQYNGIPIKVPGLSTVTLPYAVTLDLSKPRDYKFTMVAQ</sequence>
<protein>
    <recommendedName>
        <fullName evidence="2">SusE outer membrane protein domain-containing protein</fullName>
    </recommendedName>
</protein>
<dbReference type="Proteomes" id="UP000291124">
    <property type="component" value="Chromosome"/>
</dbReference>
<keyword evidence="1" id="KW-0732">Signal</keyword>
<dbReference type="RefSeq" id="WP_133276443.1">
    <property type="nucleotide sequence ID" value="NZ_CP037933.1"/>
</dbReference>
<gene>
    <name evidence="3" type="ORF">E1750_08920</name>
</gene>
<organism evidence="3 4">
    <name type="scientific">Flavobacterium nackdongense</name>
    <dbReference type="NCBI Taxonomy" id="2547394"/>
    <lineage>
        <taxon>Bacteria</taxon>
        <taxon>Pseudomonadati</taxon>
        <taxon>Bacteroidota</taxon>
        <taxon>Flavobacteriia</taxon>
        <taxon>Flavobacteriales</taxon>
        <taxon>Flavobacteriaceae</taxon>
        <taxon>Flavobacterium</taxon>
    </lineage>
</organism>
<proteinExistence type="predicted"/>
<evidence type="ECO:0000313" key="3">
    <source>
        <dbReference type="EMBL" id="QBN18921.1"/>
    </source>
</evidence>
<name>A0A4P6Y825_9FLAO</name>
<dbReference type="InterPro" id="IPR025970">
    <property type="entry name" value="SusE"/>
</dbReference>
<dbReference type="PROSITE" id="PS51257">
    <property type="entry name" value="PROKAR_LIPOPROTEIN"/>
    <property type="match status" value="1"/>
</dbReference>
<feature type="domain" description="SusE outer membrane protein" evidence="2">
    <location>
        <begin position="23"/>
        <end position="129"/>
    </location>
</feature>
<dbReference type="OrthoDB" id="975117at2"/>
<dbReference type="AlphaFoldDB" id="A0A4P6Y825"/>
<reference evidence="4" key="1">
    <citation type="submission" date="2019-03" db="EMBL/GenBank/DDBJ databases">
        <title>Flavobacterium sp.</title>
        <authorList>
            <person name="Kim H."/>
        </authorList>
    </citation>
    <scope>NUCLEOTIDE SEQUENCE [LARGE SCALE GENOMIC DNA]</scope>
    <source>
        <strain evidence="4">GS13</strain>
    </source>
</reference>
<keyword evidence="4" id="KW-1185">Reference proteome</keyword>
<dbReference type="KEGG" id="fnk:E1750_08920"/>
<dbReference type="Pfam" id="PF14292">
    <property type="entry name" value="SusE"/>
    <property type="match status" value="1"/>
</dbReference>
<accession>A0A4P6Y825</accession>
<feature type="signal peptide" evidence="1">
    <location>
        <begin position="1"/>
        <end position="21"/>
    </location>
</feature>
<evidence type="ECO:0000256" key="1">
    <source>
        <dbReference type="SAM" id="SignalP"/>
    </source>
</evidence>
<dbReference type="EMBL" id="CP037933">
    <property type="protein sequence ID" value="QBN18921.1"/>
    <property type="molecule type" value="Genomic_DNA"/>
</dbReference>
<feature type="chain" id="PRO_5020624806" description="SusE outer membrane protein domain-containing protein" evidence="1">
    <location>
        <begin position="22"/>
        <end position="361"/>
    </location>
</feature>
<evidence type="ECO:0000313" key="4">
    <source>
        <dbReference type="Proteomes" id="UP000291124"/>
    </source>
</evidence>
<evidence type="ECO:0000259" key="2">
    <source>
        <dbReference type="Pfam" id="PF14292"/>
    </source>
</evidence>